<keyword evidence="7" id="KW-0175">Coiled coil</keyword>
<evidence type="ECO:0000313" key="10">
    <source>
        <dbReference type="EMBL" id="RVQ67692.1"/>
    </source>
</evidence>
<sequence length="409" mass="43570">MAAPDGSRDAGRTAVARDQHSCRSSLPPGRMTMRWRLIVLALALMPAAAGAVTNADRLREVEAARALAEKQAARYSDQARLIEDRAQKAEARANRLAAQVTEAEARFEAAQIRASIADNRLAVLRDDLARSRAPLSRMMAALQRLARRPTLLLVMRPSSIRDFVRMRSMVAGLQPQIASRTEDLRKNLATARNLAVEADRARAEGQKARTDLAQRRKALEELGARHHVTAQELVNAAGKAQREATLRGAQAASIGELVAEERAGAQTLAALTALPVPNLLGQGSAESRTDAANVPRVPVAGRMLAGYGERDAAGGRSKGITIAPEPGAVVVAPLAGEVAFAGPFRGYGTVVILRHAGGRTSLIAGLGAANVVTGRKVRRGETIGSAARSDPAILYELRRGRRTIHPLMP</sequence>
<dbReference type="SUPFAM" id="SSF57997">
    <property type="entry name" value="Tropomyosin"/>
    <property type="match status" value="1"/>
</dbReference>
<evidence type="ECO:0000256" key="1">
    <source>
        <dbReference type="ARBA" id="ARBA00001947"/>
    </source>
</evidence>
<evidence type="ECO:0000256" key="2">
    <source>
        <dbReference type="ARBA" id="ARBA00022670"/>
    </source>
</evidence>
<reference evidence="10 11" key="1">
    <citation type="submission" date="2018-12" db="EMBL/GenBank/DDBJ databases">
        <title>Croceicoccus ponticola sp. nov., a lipolytic bacterium isolated from seawater.</title>
        <authorList>
            <person name="Yoon J.-H."/>
        </authorList>
    </citation>
    <scope>NUCLEOTIDE SEQUENCE [LARGE SCALE GENOMIC DNA]</scope>
    <source>
        <strain evidence="10 11">GM-16</strain>
    </source>
</reference>
<dbReference type="AlphaFoldDB" id="A0A437GYE2"/>
<feature type="compositionally biased region" description="Basic and acidic residues" evidence="8">
    <location>
        <begin position="1"/>
        <end position="21"/>
    </location>
</feature>
<dbReference type="GO" id="GO:0006508">
    <property type="term" value="P:proteolysis"/>
    <property type="evidence" value="ECO:0007669"/>
    <property type="project" value="UniProtKB-KW"/>
</dbReference>
<keyword evidence="4" id="KW-0378">Hydrolase</keyword>
<evidence type="ECO:0000256" key="7">
    <source>
        <dbReference type="SAM" id="Coils"/>
    </source>
</evidence>
<keyword evidence="2" id="KW-0645">Protease</keyword>
<dbReference type="GO" id="GO:0004222">
    <property type="term" value="F:metalloendopeptidase activity"/>
    <property type="evidence" value="ECO:0007669"/>
    <property type="project" value="TreeGrafter"/>
</dbReference>
<dbReference type="OrthoDB" id="9809144at2"/>
<comment type="caution">
    <text evidence="10">The sequence shown here is derived from an EMBL/GenBank/DDBJ whole genome shotgun (WGS) entry which is preliminary data.</text>
</comment>
<dbReference type="PANTHER" id="PTHR21666:SF288">
    <property type="entry name" value="CELL DIVISION PROTEIN YTFB"/>
    <property type="match status" value="1"/>
</dbReference>
<dbReference type="Proteomes" id="UP000283003">
    <property type="component" value="Unassembled WGS sequence"/>
</dbReference>
<dbReference type="PANTHER" id="PTHR21666">
    <property type="entry name" value="PEPTIDASE-RELATED"/>
    <property type="match status" value="1"/>
</dbReference>
<dbReference type="Pfam" id="PF01551">
    <property type="entry name" value="Peptidase_M23"/>
    <property type="match status" value="1"/>
</dbReference>
<dbReference type="SUPFAM" id="SSF51261">
    <property type="entry name" value="Duplicated hybrid motif"/>
    <property type="match status" value="1"/>
</dbReference>
<evidence type="ECO:0000259" key="9">
    <source>
        <dbReference type="Pfam" id="PF01551"/>
    </source>
</evidence>
<evidence type="ECO:0000313" key="11">
    <source>
        <dbReference type="Proteomes" id="UP000283003"/>
    </source>
</evidence>
<dbReference type="EMBL" id="RXOL01000002">
    <property type="protein sequence ID" value="RVQ67692.1"/>
    <property type="molecule type" value="Genomic_DNA"/>
</dbReference>
<dbReference type="InterPro" id="IPR050570">
    <property type="entry name" value="Cell_wall_metabolism_enzyme"/>
</dbReference>
<evidence type="ECO:0000256" key="6">
    <source>
        <dbReference type="ARBA" id="ARBA00023049"/>
    </source>
</evidence>
<gene>
    <name evidence="10" type="ORF">EKN06_07095</name>
</gene>
<organism evidence="10 11">
    <name type="scientific">Croceicoccus ponticola</name>
    <dbReference type="NCBI Taxonomy" id="2217664"/>
    <lineage>
        <taxon>Bacteria</taxon>
        <taxon>Pseudomonadati</taxon>
        <taxon>Pseudomonadota</taxon>
        <taxon>Alphaproteobacteria</taxon>
        <taxon>Sphingomonadales</taxon>
        <taxon>Erythrobacteraceae</taxon>
        <taxon>Croceicoccus</taxon>
    </lineage>
</organism>
<accession>A0A437GYE2</accession>
<name>A0A437GYE2_9SPHN</name>
<evidence type="ECO:0000256" key="3">
    <source>
        <dbReference type="ARBA" id="ARBA00022723"/>
    </source>
</evidence>
<keyword evidence="5" id="KW-0862">Zinc</keyword>
<dbReference type="InterPro" id="IPR016047">
    <property type="entry name" value="M23ase_b-sheet_dom"/>
</dbReference>
<comment type="cofactor">
    <cofactor evidence="1">
        <name>Zn(2+)</name>
        <dbReference type="ChEBI" id="CHEBI:29105"/>
    </cofactor>
</comment>
<evidence type="ECO:0000256" key="4">
    <source>
        <dbReference type="ARBA" id="ARBA00022801"/>
    </source>
</evidence>
<evidence type="ECO:0000256" key="5">
    <source>
        <dbReference type="ARBA" id="ARBA00022833"/>
    </source>
</evidence>
<dbReference type="GO" id="GO:0046872">
    <property type="term" value="F:metal ion binding"/>
    <property type="evidence" value="ECO:0007669"/>
    <property type="project" value="UniProtKB-KW"/>
</dbReference>
<proteinExistence type="predicted"/>
<feature type="coiled-coil region" evidence="7">
    <location>
        <begin position="58"/>
        <end position="113"/>
    </location>
</feature>
<keyword evidence="3" id="KW-0479">Metal-binding</keyword>
<dbReference type="InterPro" id="IPR011055">
    <property type="entry name" value="Dup_hybrid_motif"/>
</dbReference>
<evidence type="ECO:0000256" key="8">
    <source>
        <dbReference type="SAM" id="MobiDB-lite"/>
    </source>
</evidence>
<keyword evidence="11" id="KW-1185">Reference proteome</keyword>
<protein>
    <recommendedName>
        <fullName evidence="9">M23ase beta-sheet core domain-containing protein</fullName>
    </recommendedName>
</protein>
<dbReference type="Gene3D" id="2.70.70.10">
    <property type="entry name" value="Glucose Permease (Domain IIA)"/>
    <property type="match status" value="1"/>
</dbReference>
<feature type="domain" description="M23ase beta-sheet core" evidence="9">
    <location>
        <begin position="317"/>
        <end position="406"/>
    </location>
</feature>
<feature type="region of interest" description="Disordered" evidence="8">
    <location>
        <begin position="1"/>
        <end position="26"/>
    </location>
</feature>
<keyword evidence="6" id="KW-0482">Metalloprotease</keyword>
<dbReference type="CDD" id="cd12797">
    <property type="entry name" value="M23_peptidase"/>
    <property type="match status" value="1"/>
</dbReference>